<dbReference type="AlphaFoldDB" id="A0A6J6C8N1"/>
<dbReference type="EMBL" id="CAEZSL010000117">
    <property type="protein sequence ID" value="CAB4547672.1"/>
    <property type="molecule type" value="Genomic_DNA"/>
</dbReference>
<dbReference type="NCBIfam" id="TIGR01356">
    <property type="entry name" value="aroA"/>
    <property type="match status" value="1"/>
</dbReference>
<dbReference type="GO" id="GO:0003866">
    <property type="term" value="F:3-phosphoshikimate 1-carboxyvinyltransferase activity"/>
    <property type="evidence" value="ECO:0007669"/>
    <property type="project" value="UniProtKB-EC"/>
</dbReference>
<dbReference type="InterPro" id="IPR001986">
    <property type="entry name" value="Enolpyruvate_Tfrase_dom"/>
</dbReference>
<dbReference type="CDD" id="cd01556">
    <property type="entry name" value="EPSP_synthase"/>
    <property type="match status" value="1"/>
</dbReference>
<dbReference type="InterPro" id="IPR023193">
    <property type="entry name" value="EPSP_synthase_CS"/>
</dbReference>
<dbReference type="EC" id="2.5.1.19" evidence="3"/>
<keyword evidence="5" id="KW-0808">Transferase</keyword>
<dbReference type="UniPathway" id="UPA00053">
    <property type="reaction ID" value="UER00089"/>
</dbReference>
<dbReference type="GO" id="GO:0009423">
    <property type="term" value="P:chorismate biosynthetic process"/>
    <property type="evidence" value="ECO:0007669"/>
    <property type="project" value="UniProtKB-UniPathway"/>
</dbReference>
<accession>A0A6J6C8N1</accession>
<dbReference type="GO" id="GO:0008652">
    <property type="term" value="P:amino acid biosynthetic process"/>
    <property type="evidence" value="ECO:0007669"/>
    <property type="project" value="UniProtKB-KW"/>
</dbReference>
<sequence length="425" mass="43971">MLLETAHGPLLAVVSVPGSKSIANRALVCAALADGRSTLRAVPSGDDTSAMVDCLRILGVQIQQDGTIADVTGVAGQPIGGGVLNARLAGTTSRFMTAMASLSAVPSLITGDEALCRRPMAALHDALTSLGAIVRPESATGHLPVWVSGSDLAGGSVAIPGDVSSQYVTALMLIAPYLDRGLQIQLTSPLVSRPYVAITASVMSSFGVSGIALSDRSIGIEAGRYVGTAYDIEPDASSASYPCAAAAIVGGSVTVIGLLQDALQGDARFVEVLMNMGCAVVHEDTRTTVVGADELIGVEVDMGGMSDLVPTLAAVAIFASTPTRITGVGFIRHKESDRIGDLVEGLVSLGCDVTEEQDGLLIRPVAVENLLGTMLKTHDDHRLAMAWSLVALRVSGIVLDEPNVISKSWPEWWEVRSSLLATPGH</sequence>
<dbReference type="Gene3D" id="3.65.10.10">
    <property type="entry name" value="Enolpyruvate transferase domain"/>
    <property type="match status" value="2"/>
</dbReference>
<protein>
    <recommendedName>
        <fullName evidence="3">3-phosphoshikimate 1-carboxyvinyltransferase</fullName>
        <ecNumber evidence="3">2.5.1.19</ecNumber>
    </recommendedName>
</protein>
<dbReference type="HAMAP" id="MF_00210">
    <property type="entry name" value="EPSP_synth"/>
    <property type="match status" value="1"/>
</dbReference>
<dbReference type="InterPro" id="IPR013792">
    <property type="entry name" value="RNA3'P_cycl/enolpyr_Trfase_a/b"/>
</dbReference>
<evidence type="ECO:0000256" key="6">
    <source>
        <dbReference type="ARBA" id="ARBA00023141"/>
    </source>
</evidence>
<name>A0A6J6C8N1_9ZZZZ</name>
<gene>
    <name evidence="9" type="ORF">UFOPK1421_01058</name>
</gene>
<keyword evidence="4" id="KW-0028">Amino-acid biosynthesis</keyword>
<dbReference type="PANTHER" id="PTHR21090:SF5">
    <property type="entry name" value="PENTAFUNCTIONAL AROM POLYPEPTIDE"/>
    <property type="match status" value="1"/>
</dbReference>
<dbReference type="GO" id="GO:0009073">
    <property type="term" value="P:aromatic amino acid family biosynthetic process"/>
    <property type="evidence" value="ECO:0007669"/>
    <property type="project" value="UniProtKB-KW"/>
</dbReference>
<comment type="catalytic activity">
    <reaction evidence="7">
        <text>3-phosphoshikimate + phosphoenolpyruvate = 5-O-(1-carboxyvinyl)-3-phosphoshikimate + phosphate</text>
        <dbReference type="Rhea" id="RHEA:21256"/>
        <dbReference type="ChEBI" id="CHEBI:43474"/>
        <dbReference type="ChEBI" id="CHEBI:57701"/>
        <dbReference type="ChEBI" id="CHEBI:58702"/>
        <dbReference type="ChEBI" id="CHEBI:145989"/>
        <dbReference type="EC" id="2.5.1.19"/>
    </reaction>
    <physiologicalReaction direction="left-to-right" evidence="7">
        <dbReference type="Rhea" id="RHEA:21257"/>
    </physiologicalReaction>
</comment>
<reference evidence="9" key="1">
    <citation type="submission" date="2020-05" db="EMBL/GenBank/DDBJ databases">
        <authorList>
            <person name="Chiriac C."/>
            <person name="Salcher M."/>
            <person name="Ghai R."/>
            <person name="Kavagutti S V."/>
        </authorList>
    </citation>
    <scope>NUCLEOTIDE SEQUENCE</scope>
</reference>
<dbReference type="InterPro" id="IPR036968">
    <property type="entry name" value="Enolpyruvate_Tfrase_sf"/>
</dbReference>
<proteinExistence type="inferred from homology"/>
<organism evidence="9">
    <name type="scientific">freshwater metagenome</name>
    <dbReference type="NCBI Taxonomy" id="449393"/>
    <lineage>
        <taxon>unclassified sequences</taxon>
        <taxon>metagenomes</taxon>
        <taxon>ecological metagenomes</taxon>
    </lineage>
</organism>
<evidence type="ECO:0000256" key="3">
    <source>
        <dbReference type="ARBA" id="ARBA00012450"/>
    </source>
</evidence>
<evidence type="ECO:0000256" key="2">
    <source>
        <dbReference type="ARBA" id="ARBA00009948"/>
    </source>
</evidence>
<evidence type="ECO:0000256" key="7">
    <source>
        <dbReference type="ARBA" id="ARBA00044633"/>
    </source>
</evidence>
<dbReference type="Pfam" id="PF00275">
    <property type="entry name" value="EPSP_synthase"/>
    <property type="match status" value="1"/>
</dbReference>
<dbReference type="SUPFAM" id="SSF55205">
    <property type="entry name" value="EPT/RTPC-like"/>
    <property type="match status" value="1"/>
</dbReference>
<dbReference type="PANTHER" id="PTHR21090">
    <property type="entry name" value="AROM/DEHYDROQUINATE SYNTHASE"/>
    <property type="match status" value="1"/>
</dbReference>
<dbReference type="InterPro" id="IPR006264">
    <property type="entry name" value="EPSP_synthase"/>
</dbReference>
<dbReference type="PIRSF" id="PIRSF000505">
    <property type="entry name" value="EPSPS"/>
    <property type="match status" value="1"/>
</dbReference>
<evidence type="ECO:0000259" key="8">
    <source>
        <dbReference type="Pfam" id="PF00275"/>
    </source>
</evidence>
<keyword evidence="6" id="KW-0057">Aromatic amino acid biosynthesis</keyword>
<comment type="pathway">
    <text evidence="1">Metabolic intermediate biosynthesis; chorismate biosynthesis; chorismate from D-erythrose 4-phosphate and phosphoenolpyruvate: step 6/7.</text>
</comment>
<evidence type="ECO:0000256" key="5">
    <source>
        <dbReference type="ARBA" id="ARBA00022679"/>
    </source>
</evidence>
<evidence type="ECO:0000256" key="1">
    <source>
        <dbReference type="ARBA" id="ARBA00004811"/>
    </source>
</evidence>
<comment type="similarity">
    <text evidence="2">Belongs to the EPSP synthase family.</text>
</comment>
<evidence type="ECO:0000313" key="9">
    <source>
        <dbReference type="EMBL" id="CAB4547672.1"/>
    </source>
</evidence>
<dbReference type="PROSITE" id="PS00885">
    <property type="entry name" value="EPSP_SYNTHASE_2"/>
    <property type="match status" value="1"/>
</dbReference>
<feature type="domain" description="Enolpyruvate transferase" evidence="8">
    <location>
        <begin position="8"/>
        <end position="414"/>
    </location>
</feature>
<evidence type="ECO:0000256" key="4">
    <source>
        <dbReference type="ARBA" id="ARBA00022605"/>
    </source>
</evidence>